<organism evidence="1">
    <name type="scientific">Streptomyces sp. SID7499</name>
    <dbReference type="NCBI Taxonomy" id="2706086"/>
    <lineage>
        <taxon>Bacteria</taxon>
        <taxon>Bacillati</taxon>
        <taxon>Actinomycetota</taxon>
        <taxon>Actinomycetes</taxon>
        <taxon>Kitasatosporales</taxon>
        <taxon>Streptomycetaceae</taxon>
        <taxon>Streptomyces</taxon>
    </lineage>
</organism>
<gene>
    <name evidence="1" type="ORF">G3M58_28155</name>
</gene>
<comment type="caution">
    <text evidence="1">The sequence shown here is derived from an EMBL/GenBank/DDBJ whole genome shotgun (WGS) entry which is preliminary data.</text>
</comment>
<reference evidence="1" key="1">
    <citation type="submission" date="2020-01" db="EMBL/GenBank/DDBJ databases">
        <title>Insect and environment-associated Actinomycetes.</title>
        <authorList>
            <person name="Currrie C."/>
            <person name="Chevrette M."/>
            <person name="Carlson C."/>
            <person name="Stubbendieck R."/>
            <person name="Wendt-Pienkowski E."/>
        </authorList>
    </citation>
    <scope>NUCLEOTIDE SEQUENCE</scope>
    <source>
        <strain evidence="1">SID7499</strain>
    </source>
</reference>
<dbReference type="Gene3D" id="3.30.559.30">
    <property type="entry name" value="Nonribosomal peptide synthetase, condensation domain"/>
    <property type="match status" value="1"/>
</dbReference>
<dbReference type="SUPFAM" id="SSF52777">
    <property type="entry name" value="CoA-dependent acyltransferases"/>
    <property type="match status" value="1"/>
</dbReference>
<dbReference type="AlphaFoldDB" id="A0A6G3WXU7"/>
<evidence type="ECO:0000313" key="1">
    <source>
        <dbReference type="EMBL" id="NEE10311.1"/>
    </source>
</evidence>
<accession>A0A6G3WXU7</accession>
<sequence length="94" mass="10051">MAKFDLSFSVGETYTEDGRPAGIGGLLTYCGDLYDRSTAREVSAGFARLLESVAADPAQRVGALDLLGEEGRRRVLALGVGEVREEAAPTFVER</sequence>
<feature type="non-terminal residue" evidence="1">
    <location>
        <position position="94"/>
    </location>
</feature>
<protein>
    <submittedName>
        <fullName evidence="1">Uncharacterized protein</fullName>
    </submittedName>
</protein>
<dbReference type="EMBL" id="JAAGMN010002926">
    <property type="protein sequence ID" value="NEE10311.1"/>
    <property type="molecule type" value="Genomic_DNA"/>
</dbReference>
<name>A0A6G3WXU7_9ACTN</name>
<proteinExistence type="predicted"/>